<keyword evidence="2" id="KW-1185">Reference proteome</keyword>
<proteinExistence type="predicted"/>
<name>A0ACC1JPD8_9FUNG</name>
<evidence type="ECO:0000313" key="1">
    <source>
        <dbReference type="EMBL" id="KAJ2764683.1"/>
    </source>
</evidence>
<organism evidence="1 2">
    <name type="scientific">Coemansia nantahalensis</name>
    <dbReference type="NCBI Taxonomy" id="2789366"/>
    <lineage>
        <taxon>Eukaryota</taxon>
        <taxon>Fungi</taxon>
        <taxon>Fungi incertae sedis</taxon>
        <taxon>Zoopagomycota</taxon>
        <taxon>Kickxellomycotina</taxon>
        <taxon>Kickxellomycetes</taxon>
        <taxon>Kickxellales</taxon>
        <taxon>Kickxellaceae</taxon>
        <taxon>Coemansia</taxon>
    </lineage>
</organism>
<evidence type="ECO:0000313" key="2">
    <source>
        <dbReference type="Proteomes" id="UP001140234"/>
    </source>
</evidence>
<reference evidence="1" key="1">
    <citation type="submission" date="2022-07" db="EMBL/GenBank/DDBJ databases">
        <title>Phylogenomic reconstructions and comparative analyses of Kickxellomycotina fungi.</title>
        <authorList>
            <person name="Reynolds N.K."/>
            <person name="Stajich J.E."/>
            <person name="Barry K."/>
            <person name="Grigoriev I.V."/>
            <person name="Crous P."/>
            <person name="Smith M.E."/>
        </authorList>
    </citation>
    <scope>NUCLEOTIDE SEQUENCE</scope>
    <source>
        <strain evidence="1">CBS 109366</strain>
    </source>
</reference>
<gene>
    <name evidence="1" type="ORF">IWQ57_005072</name>
</gene>
<dbReference type="EMBL" id="JANBUJ010002262">
    <property type="protein sequence ID" value="KAJ2764683.1"/>
    <property type="molecule type" value="Genomic_DNA"/>
</dbReference>
<feature type="non-terminal residue" evidence="1">
    <location>
        <position position="1"/>
    </location>
</feature>
<sequence>RVLDAAMPWVCGLLGLAAGQRAFEAQRWDVDAPLDWQAWTAGGAAAAGLALEVLALHVVAGLARVFPATLRAWWAGLPQAHRAMGAAAEQFVVRHLAAPVAAAELARVRTPAGALARVLEEYDDAQVRASARQATITYTVDDTTLELAIRLPPAYPLAPAALDAVRRVAVPEARWRAWVVAAQAQMARNCRIDAVCARIVGNIGAHFAGVEDCAICYSAVAALDGSLPSKQCPTCKNAFHRACLYKWFRTSNQSSCPLCRNLF</sequence>
<comment type="caution">
    <text evidence="1">The sequence shown here is derived from an EMBL/GenBank/DDBJ whole genome shotgun (WGS) entry which is preliminary data.</text>
</comment>
<accession>A0ACC1JPD8</accession>
<protein>
    <submittedName>
        <fullName evidence="1">Uncharacterized protein</fullName>
    </submittedName>
</protein>
<dbReference type="Proteomes" id="UP001140234">
    <property type="component" value="Unassembled WGS sequence"/>
</dbReference>